<sequence>MRFLASAITAMMVLALGASPSLAVAQEKAPAPAPAAPSDAAVTSEVVVLHATNDGTGIDPKIGKMPELGKPPFSAYNSYKLLDRLKLSLQKGKPTTTKLPNGSVLMVSLKDVVAAKKQDGPKRFVISASIQKPGGNTFLPLLEVNAKAGENFFVAGQQHQGGVLVLGVKVAP</sequence>
<accession>A0A150PVV7</accession>
<feature type="signal peptide" evidence="1">
    <location>
        <begin position="1"/>
        <end position="25"/>
    </location>
</feature>
<keyword evidence="1" id="KW-0732">Signal</keyword>
<protein>
    <recommendedName>
        <fullName evidence="4">Secreted protein</fullName>
    </recommendedName>
</protein>
<evidence type="ECO:0000313" key="3">
    <source>
        <dbReference type="Proteomes" id="UP000075420"/>
    </source>
</evidence>
<feature type="chain" id="PRO_5007565979" description="Secreted protein" evidence="1">
    <location>
        <begin position="26"/>
        <end position="172"/>
    </location>
</feature>
<dbReference type="AlphaFoldDB" id="A0A150PVV7"/>
<evidence type="ECO:0000313" key="2">
    <source>
        <dbReference type="EMBL" id="KYF59626.1"/>
    </source>
</evidence>
<organism evidence="2 3">
    <name type="scientific">Sorangium cellulosum</name>
    <name type="common">Polyangium cellulosum</name>
    <dbReference type="NCBI Taxonomy" id="56"/>
    <lineage>
        <taxon>Bacteria</taxon>
        <taxon>Pseudomonadati</taxon>
        <taxon>Myxococcota</taxon>
        <taxon>Polyangia</taxon>
        <taxon>Polyangiales</taxon>
        <taxon>Polyangiaceae</taxon>
        <taxon>Sorangium</taxon>
    </lineage>
</organism>
<comment type="caution">
    <text evidence="2">The sequence shown here is derived from an EMBL/GenBank/DDBJ whole genome shotgun (WGS) entry which is preliminary data.</text>
</comment>
<reference evidence="2 3" key="1">
    <citation type="submission" date="2014-02" db="EMBL/GenBank/DDBJ databases">
        <title>The small core and large imbalanced accessory genome model reveals a collaborative survival strategy of Sorangium cellulosum strains in nature.</title>
        <authorList>
            <person name="Han K."/>
            <person name="Peng R."/>
            <person name="Blom J."/>
            <person name="Li Y.-Z."/>
        </authorList>
    </citation>
    <scope>NUCLEOTIDE SEQUENCE [LARGE SCALE GENOMIC DNA]</scope>
    <source>
        <strain evidence="2 3">So0157-25</strain>
    </source>
</reference>
<proteinExistence type="predicted"/>
<gene>
    <name evidence="2" type="ORF">BE08_04695</name>
</gene>
<name>A0A150PVV7_SORCE</name>
<evidence type="ECO:0008006" key="4">
    <source>
        <dbReference type="Google" id="ProtNLM"/>
    </source>
</evidence>
<dbReference type="EMBL" id="JELY01000365">
    <property type="protein sequence ID" value="KYF59626.1"/>
    <property type="molecule type" value="Genomic_DNA"/>
</dbReference>
<evidence type="ECO:0000256" key="1">
    <source>
        <dbReference type="SAM" id="SignalP"/>
    </source>
</evidence>
<dbReference type="Proteomes" id="UP000075420">
    <property type="component" value="Unassembled WGS sequence"/>
</dbReference>